<dbReference type="Pfam" id="PF00209">
    <property type="entry name" value="SNF"/>
    <property type="match status" value="1"/>
</dbReference>
<feature type="transmembrane region" description="Helical" evidence="17">
    <location>
        <begin position="57"/>
        <end position="74"/>
    </location>
</feature>
<comment type="similarity">
    <text evidence="2 16">Belongs to the sodium:neurotransmitter symporter (SNF) (TC 2.A.22) family.</text>
</comment>
<feature type="transmembrane region" description="Helical" evidence="17">
    <location>
        <begin position="251"/>
        <end position="278"/>
    </location>
</feature>
<keyword evidence="15" id="KW-1015">Disulfide bond</keyword>
<keyword evidence="14" id="KW-0479">Metal-binding</keyword>
<feature type="transmembrane region" description="Helical" evidence="17">
    <location>
        <begin position="538"/>
        <end position="561"/>
    </location>
</feature>
<accession>A0A9Q0S6T2</accession>
<evidence type="ECO:0000256" key="5">
    <source>
        <dbReference type="ARBA" id="ARBA00022847"/>
    </source>
</evidence>
<feature type="transmembrane region" description="Helical" evidence="17">
    <location>
        <begin position="290"/>
        <end position="314"/>
    </location>
</feature>
<evidence type="ECO:0000256" key="7">
    <source>
        <dbReference type="ARBA" id="ARBA00022989"/>
    </source>
</evidence>
<gene>
    <name evidence="18" type="primary">NAAT1_4</name>
    <name evidence="18" type="ORF">Bhyg_02601</name>
</gene>
<dbReference type="PROSITE" id="PS50267">
    <property type="entry name" value="NA_NEUROTRAN_SYMP_3"/>
    <property type="match status" value="1"/>
</dbReference>
<comment type="caution">
    <text evidence="18">The sequence shown here is derived from an EMBL/GenBank/DDBJ whole genome shotgun (WGS) entry which is preliminary data.</text>
</comment>
<feature type="binding site" evidence="14">
    <location>
        <position position="301"/>
    </location>
    <ligand>
        <name>Na(+)</name>
        <dbReference type="ChEBI" id="CHEBI:29101"/>
        <label>1</label>
    </ligand>
</feature>
<feature type="transmembrane region" description="Helical" evidence="17">
    <location>
        <begin position="391"/>
        <end position="416"/>
    </location>
</feature>
<evidence type="ECO:0000256" key="2">
    <source>
        <dbReference type="ARBA" id="ARBA00006459"/>
    </source>
</evidence>
<evidence type="ECO:0000256" key="11">
    <source>
        <dbReference type="ARBA" id="ARBA00023180"/>
    </source>
</evidence>
<dbReference type="InterPro" id="IPR037272">
    <property type="entry name" value="SNS_sf"/>
</dbReference>
<evidence type="ECO:0000256" key="17">
    <source>
        <dbReference type="SAM" id="Phobius"/>
    </source>
</evidence>
<feature type="transmembrane region" description="Helical" evidence="17">
    <location>
        <begin position="457"/>
        <end position="478"/>
    </location>
</feature>
<evidence type="ECO:0000313" key="18">
    <source>
        <dbReference type="EMBL" id="KAJ6647379.1"/>
    </source>
</evidence>
<dbReference type="PROSITE" id="PS00610">
    <property type="entry name" value="NA_NEUROTRAN_SYMP_1"/>
    <property type="match status" value="1"/>
</dbReference>
<dbReference type="GO" id="GO:0005283">
    <property type="term" value="F:amino acid:sodium symporter activity"/>
    <property type="evidence" value="ECO:0007669"/>
    <property type="project" value="TreeGrafter"/>
</dbReference>
<comment type="function">
    <text evidence="13">Unusual broad substrate spectrum amino acid:sodium cotransporter that promotes absorption of the D isomers of essential amino acids. Neutral amino acids are the preferred substrates, especially methionine and phenylalanine.</text>
</comment>
<dbReference type="SUPFAM" id="SSF161070">
    <property type="entry name" value="SNF-like"/>
    <property type="match status" value="1"/>
</dbReference>
<evidence type="ECO:0000313" key="19">
    <source>
        <dbReference type="Proteomes" id="UP001151699"/>
    </source>
</evidence>
<evidence type="ECO:0000256" key="10">
    <source>
        <dbReference type="ARBA" id="ARBA00023136"/>
    </source>
</evidence>
<dbReference type="CDD" id="cd10324">
    <property type="entry name" value="SLC6sbd"/>
    <property type="match status" value="1"/>
</dbReference>
<comment type="subcellular location">
    <subcellularLocation>
        <location evidence="1">Membrane</location>
        <topology evidence="1">Multi-pass membrane protein</topology>
    </subcellularLocation>
</comment>
<keyword evidence="5 16" id="KW-0769">Symport</keyword>
<keyword evidence="12" id="KW-0739">Sodium transport</keyword>
<keyword evidence="11" id="KW-0325">Glycoprotein</keyword>
<name>A0A9Q0S6T2_9DIPT</name>
<feature type="binding site" evidence="14">
    <location>
        <position position="400"/>
    </location>
    <ligand>
        <name>Na(+)</name>
        <dbReference type="ChEBI" id="CHEBI:29101"/>
        <label>1</label>
    </ligand>
</feature>
<keyword evidence="10 17" id="KW-0472">Membrane</keyword>
<organism evidence="18 19">
    <name type="scientific">Pseudolycoriella hygida</name>
    <dbReference type="NCBI Taxonomy" id="35572"/>
    <lineage>
        <taxon>Eukaryota</taxon>
        <taxon>Metazoa</taxon>
        <taxon>Ecdysozoa</taxon>
        <taxon>Arthropoda</taxon>
        <taxon>Hexapoda</taxon>
        <taxon>Insecta</taxon>
        <taxon>Pterygota</taxon>
        <taxon>Neoptera</taxon>
        <taxon>Endopterygota</taxon>
        <taxon>Diptera</taxon>
        <taxon>Nematocera</taxon>
        <taxon>Sciaroidea</taxon>
        <taxon>Sciaridae</taxon>
        <taxon>Pseudolycoriella</taxon>
    </lineage>
</organism>
<evidence type="ECO:0000256" key="3">
    <source>
        <dbReference type="ARBA" id="ARBA00022448"/>
    </source>
</evidence>
<keyword evidence="3 16" id="KW-0813">Transport</keyword>
<evidence type="ECO:0000256" key="12">
    <source>
        <dbReference type="ARBA" id="ARBA00023201"/>
    </source>
</evidence>
<keyword evidence="8 14" id="KW-0915">Sodium</keyword>
<keyword evidence="9" id="KW-0406">Ion transport</keyword>
<evidence type="ECO:0000256" key="13">
    <source>
        <dbReference type="ARBA" id="ARBA00037785"/>
    </source>
</evidence>
<feature type="binding site" evidence="14">
    <location>
        <position position="404"/>
    </location>
    <ligand>
        <name>Na(+)</name>
        <dbReference type="ChEBI" id="CHEBI:29101"/>
        <label>1</label>
    </ligand>
</feature>
<keyword evidence="4 16" id="KW-0812">Transmembrane</keyword>
<dbReference type="GO" id="GO:0005886">
    <property type="term" value="C:plasma membrane"/>
    <property type="evidence" value="ECO:0007669"/>
    <property type="project" value="TreeGrafter"/>
</dbReference>
<feature type="transmembrane region" description="Helical" evidence="17">
    <location>
        <begin position="326"/>
        <end position="348"/>
    </location>
</feature>
<sequence length="616" mass="68538">MDECNTLSKGAVFKRYINSLIFSLKTCRSATEQNAQIREADIESAASRDSWGNGWEFLMSCIALSVGLGNVWRFPFTALDNGGGAFIIPYIVVLFLVGKPVYYLEMVIGQFSSRSSIKAFDLCPISRGIGVGQVLATGMATGYYASLLAIIIRYFVASFYAVLPWSYCQPEWGPTCVDSASTAIQNKTNSTSSAELYFYKEVLKEKETIYDGAGAPDLQLSLYLALAWVLVSLIMIKGIRSSGKASYFLAIFPYIVMAVLFVRAVTLPGAVNGIVYLFKPQWSELLNPRVWYAAVSQVFFSLAICFGNIIMLSSYNQFSHNIHRDATIVTLLDTFTSLFSATIIFGILGNLAYENGSDDIKTVVSGDTGLAFVSYPNAISKFENVPQVFSVLFFFMLFVLGIGSNVGMNSCMYTAIKDRFTHLSPWKIVVPIAVIQFFIGLMYVTPGGQHLLRFVDFFGASFVAFLLAIAQMITFGWIYGVNRLCLDIELMLGIKTGWYWRICWAVVTPALLIAIFVYNLVSYEPITYKGHEYPHVAYAIGWVISAVGIMQLPLWAIYAVYKQKGNTLKEKFLGALSPTGDWGPKDSDLKNTYEQMLMAEVKEKSIFGKIRRNIFG</sequence>
<evidence type="ECO:0000256" key="8">
    <source>
        <dbReference type="ARBA" id="ARBA00023053"/>
    </source>
</evidence>
<keyword evidence="19" id="KW-1185">Reference proteome</keyword>
<evidence type="ECO:0000256" key="4">
    <source>
        <dbReference type="ARBA" id="ARBA00022692"/>
    </source>
</evidence>
<dbReference type="GO" id="GO:0015179">
    <property type="term" value="F:L-amino acid transmembrane transporter activity"/>
    <property type="evidence" value="ECO:0007669"/>
    <property type="project" value="TreeGrafter"/>
</dbReference>
<protein>
    <recommendedName>
        <fullName evidence="16">Transporter</fullName>
    </recommendedName>
</protein>
<dbReference type="PANTHER" id="PTHR11616:SF321">
    <property type="entry name" value="SODIUM-DEPENDENT NUTRIENT AMINO ACID TRANSPORTER 1-RELATED"/>
    <property type="match status" value="1"/>
</dbReference>
<dbReference type="GO" id="GO:0089718">
    <property type="term" value="P:amino acid import across plasma membrane"/>
    <property type="evidence" value="ECO:0007669"/>
    <property type="project" value="TreeGrafter"/>
</dbReference>
<feature type="transmembrane region" description="Helical" evidence="17">
    <location>
        <begin position="498"/>
        <end position="518"/>
    </location>
</feature>
<dbReference type="PANTHER" id="PTHR11616">
    <property type="entry name" value="SODIUM/CHLORIDE DEPENDENT TRANSPORTER"/>
    <property type="match status" value="1"/>
</dbReference>
<evidence type="ECO:0000256" key="16">
    <source>
        <dbReference type="RuleBase" id="RU003732"/>
    </source>
</evidence>
<keyword evidence="6" id="KW-0029">Amino-acid transport</keyword>
<feature type="binding site" evidence="14">
    <location>
        <position position="70"/>
    </location>
    <ligand>
        <name>Na(+)</name>
        <dbReference type="ChEBI" id="CHEBI:29101"/>
        <label>1</label>
    </ligand>
</feature>
<dbReference type="PRINTS" id="PR00176">
    <property type="entry name" value="NANEUSMPORT"/>
</dbReference>
<feature type="transmembrane region" description="Helical" evidence="17">
    <location>
        <begin position="143"/>
        <end position="163"/>
    </location>
</feature>
<keyword evidence="7 17" id="KW-1133">Transmembrane helix</keyword>
<dbReference type="AlphaFoldDB" id="A0A9Q0S6T2"/>
<feature type="transmembrane region" description="Helical" evidence="17">
    <location>
        <begin position="220"/>
        <end position="239"/>
    </location>
</feature>
<feature type="binding site" evidence="14">
    <location>
        <position position="66"/>
    </location>
    <ligand>
        <name>Na(+)</name>
        <dbReference type="ChEBI" id="CHEBI:29101"/>
        <label>1</label>
    </ligand>
</feature>
<feature type="transmembrane region" description="Helical" evidence="17">
    <location>
        <begin position="86"/>
        <end position="104"/>
    </location>
</feature>
<dbReference type="OrthoDB" id="6581954at2759"/>
<evidence type="ECO:0000256" key="6">
    <source>
        <dbReference type="ARBA" id="ARBA00022970"/>
    </source>
</evidence>
<proteinExistence type="inferred from homology"/>
<evidence type="ECO:0000256" key="9">
    <source>
        <dbReference type="ARBA" id="ARBA00023065"/>
    </source>
</evidence>
<dbReference type="GO" id="GO:0046872">
    <property type="term" value="F:metal ion binding"/>
    <property type="evidence" value="ECO:0007669"/>
    <property type="project" value="UniProtKB-KW"/>
</dbReference>
<dbReference type="EMBL" id="WJQU01000001">
    <property type="protein sequence ID" value="KAJ6647379.1"/>
    <property type="molecule type" value="Genomic_DNA"/>
</dbReference>
<dbReference type="Proteomes" id="UP001151699">
    <property type="component" value="Chromosome A"/>
</dbReference>
<reference evidence="18" key="1">
    <citation type="submission" date="2022-07" db="EMBL/GenBank/DDBJ databases">
        <authorList>
            <person name="Trinca V."/>
            <person name="Uliana J.V.C."/>
            <person name="Torres T.T."/>
            <person name="Ward R.J."/>
            <person name="Monesi N."/>
        </authorList>
    </citation>
    <scope>NUCLEOTIDE SEQUENCE</scope>
    <source>
        <strain evidence="18">HSMRA1968</strain>
        <tissue evidence="18">Whole embryos</tissue>
    </source>
</reference>
<evidence type="ECO:0000256" key="1">
    <source>
        <dbReference type="ARBA" id="ARBA00004141"/>
    </source>
</evidence>
<feature type="disulfide bond" evidence="15">
    <location>
        <begin position="168"/>
        <end position="176"/>
    </location>
</feature>
<evidence type="ECO:0000256" key="15">
    <source>
        <dbReference type="PIRSR" id="PIRSR600175-2"/>
    </source>
</evidence>
<dbReference type="InterPro" id="IPR000175">
    <property type="entry name" value="Na/ntran_symport"/>
</dbReference>
<evidence type="ECO:0000256" key="14">
    <source>
        <dbReference type="PIRSR" id="PIRSR600175-1"/>
    </source>
</evidence>
<feature type="transmembrane region" description="Helical" evidence="17">
    <location>
        <begin position="428"/>
        <end position="445"/>
    </location>
</feature>